<dbReference type="AlphaFoldDB" id="A0A972G2U1"/>
<dbReference type="Proteomes" id="UP000737113">
    <property type="component" value="Unassembled WGS sequence"/>
</dbReference>
<dbReference type="RefSeq" id="WP_169564907.1">
    <property type="nucleotide sequence ID" value="NZ_JAAXYH010000010.1"/>
</dbReference>
<evidence type="ECO:0000256" key="1">
    <source>
        <dbReference type="SAM" id="SignalP"/>
    </source>
</evidence>
<dbReference type="EMBL" id="JAAXYH010000010">
    <property type="protein sequence ID" value="NMH66179.1"/>
    <property type="molecule type" value="Genomic_DNA"/>
</dbReference>
<name>A0A972G2U1_9GAMM</name>
<accession>A0A972G2U1</accession>
<protein>
    <recommendedName>
        <fullName evidence="4">Lipoprotein</fullName>
    </recommendedName>
</protein>
<reference evidence="2" key="1">
    <citation type="submission" date="2020-04" db="EMBL/GenBank/DDBJ databases">
        <title>Description of Shewanella salipaludis sp. nov., isolated from a salt marsh.</title>
        <authorList>
            <person name="Park S."/>
            <person name="Yoon J.-H."/>
        </authorList>
    </citation>
    <scope>NUCLEOTIDE SEQUENCE</scope>
    <source>
        <strain evidence="2">SHSM-M6</strain>
    </source>
</reference>
<sequence>MKIKSLIFISLFVFIASCSVQNVNALPIESAVGWLHGNCLAIQNDALKSNDLLNIVLLENEPAKAAARISGKAQDGTSCYALMEDRRDINQSAGYTFYTVKADASINLAIAIVAAAKNKKLVAALNNNLAGFTYCSSNEGVHYSMWSKSPYTSEKLWSAYYYLGYESEADCPALQ</sequence>
<evidence type="ECO:0008006" key="4">
    <source>
        <dbReference type="Google" id="ProtNLM"/>
    </source>
</evidence>
<evidence type="ECO:0000313" key="3">
    <source>
        <dbReference type="Proteomes" id="UP000737113"/>
    </source>
</evidence>
<organism evidence="2 3">
    <name type="scientific">Shewanella salipaludis</name>
    <dbReference type="NCBI Taxonomy" id="2723052"/>
    <lineage>
        <taxon>Bacteria</taxon>
        <taxon>Pseudomonadati</taxon>
        <taxon>Pseudomonadota</taxon>
        <taxon>Gammaproteobacteria</taxon>
        <taxon>Alteromonadales</taxon>
        <taxon>Shewanellaceae</taxon>
        <taxon>Shewanella</taxon>
    </lineage>
</organism>
<dbReference type="PROSITE" id="PS51257">
    <property type="entry name" value="PROKAR_LIPOPROTEIN"/>
    <property type="match status" value="1"/>
</dbReference>
<feature type="signal peptide" evidence="1">
    <location>
        <begin position="1"/>
        <end position="25"/>
    </location>
</feature>
<proteinExistence type="predicted"/>
<comment type="caution">
    <text evidence="2">The sequence shown here is derived from an EMBL/GenBank/DDBJ whole genome shotgun (WGS) entry which is preliminary data.</text>
</comment>
<keyword evidence="3" id="KW-1185">Reference proteome</keyword>
<feature type="chain" id="PRO_5036799761" description="Lipoprotein" evidence="1">
    <location>
        <begin position="26"/>
        <end position="175"/>
    </location>
</feature>
<evidence type="ECO:0000313" key="2">
    <source>
        <dbReference type="EMBL" id="NMH66179.1"/>
    </source>
</evidence>
<keyword evidence="1" id="KW-0732">Signal</keyword>
<gene>
    <name evidence="2" type="ORF">HC757_13525</name>
</gene>